<keyword evidence="5" id="KW-0378">Hydrolase</keyword>
<dbReference type="GO" id="GO:0004222">
    <property type="term" value="F:metalloendopeptidase activity"/>
    <property type="evidence" value="ECO:0007669"/>
    <property type="project" value="InterPro"/>
</dbReference>
<dbReference type="Proteomes" id="UP000887578">
    <property type="component" value="Unplaced"/>
</dbReference>
<dbReference type="GO" id="GO:0016485">
    <property type="term" value="P:protein processing"/>
    <property type="evidence" value="ECO:0007669"/>
    <property type="project" value="TreeGrafter"/>
</dbReference>
<feature type="domain" description="Peptidase M13 C-terminal" evidence="8">
    <location>
        <begin position="449"/>
        <end position="664"/>
    </location>
</feature>
<evidence type="ECO:0000259" key="9">
    <source>
        <dbReference type="Pfam" id="PF05649"/>
    </source>
</evidence>
<keyword evidence="3" id="KW-0645">Protease</keyword>
<evidence type="ECO:0000313" key="11">
    <source>
        <dbReference type="WBParaSite" id="PDA_v2.g29498.t1"/>
    </source>
</evidence>
<evidence type="ECO:0000256" key="7">
    <source>
        <dbReference type="ARBA" id="ARBA00023049"/>
    </source>
</evidence>
<dbReference type="WBParaSite" id="PDA_v2.g29498.t1">
    <property type="protein sequence ID" value="PDA_v2.g29498.t1"/>
    <property type="gene ID" value="PDA_v2.g29498"/>
</dbReference>
<reference evidence="11" key="1">
    <citation type="submission" date="2022-11" db="UniProtKB">
        <authorList>
            <consortium name="WormBaseParasite"/>
        </authorList>
    </citation>
    <scope>IDENTIFICATION</scope>
</reference>
<dbReference type="InterPro" id="IPR008753">
    <property type="entry name" value="Peptidase_M13_N"/>
</dbReference>
<comment type="cofactor">
    <cofactor evidence="1">
        <name>Zn(2+)</name>
        <dbReference type="ChEBI" id="CHEBI:29105"/>
    </cofactor>
</comment>
<name>A0A914QIT1_9BILA</name>
<organism evidence="10 11">
    <name type="scientific">Panagrolaimus davidi</name>
    <dbReference type="NCBI Taxonomy" id="227884"/>
    <lineage>
        <taxon>Eukaryota</taxon>
        <taxon>Metazoa</taxon>
        <taxon>Ecdysozoa</taxon>
        <taxon>Nematoda</taxon>
        <taxon>Chromadorea</taxon>
        <taxon>Rhabditida</taxon>
        <taxon>Tylenchina</taxon>
        <taxon>Panagrolaimomorpha</taxon>
        <taxon>Panagrolaimoidea</taxon>
        <taxon>Panagrolaimidae</taxon>
        <taxon>Panagrolaimus</taxon>
    </lineage>
</organism>
<dbReference type="InterPro" id="IPR018497">
    <property type="entry name" value="Peptidase_M13_C"/>
</dbReference>
<dbReference type="PROSITE" id="PS51885">
    <property type="entry name" value="NEPRILYSIN"/>
    <property type="match status" value="1"/>
</dbReference>
<evidence type="ECO:0000256" key="3">
    <source>
        <dbReference type="ARBA" id="ARBA00022670"/>
    </source>
</evidence>
<evidence type="ECO:0000256" key="6">
    <source>
        <dbReference type="ARBA" id="ARBA00022833"/>
    </source>
</evidence>
<keyword evidence="10" id="KW-1185">Reference proteome</keyword>
<accession>A0A914QIT1</accession>
<dbReference type="InterPro" id="IPR024079">
    <property type="entry name" value="MetalloPept_cat_dom_sf"/>
</dbReference>
<keyword evidence="7" id="KW-0482">Metalloprotease</keyword>
<feature type="domain" description="Peptidase M13 N-terminal" evidence="9">
    <location>
        <begin position="11"/>
        <end position="386"/>
    </location>
</feature>
<dbReference type="Gene3D" id="1.10.1380.10">
    <property type="entry name" value="Neutral endopeptidase , domain2"/>
    <property type="match status" value="1"/>
</dbReference>
<dbReference type="Pfam" id="PF01431">
    <property type="entry name" value="Peptidase_M13"/>
    <property type="match status" value="1"/>
</dbReference>
<sequence>MYLQCKTDKTNWATITANGTYLKSIVADFEAKTKLPFPLSKNLHPLSPTPSQASMALGYLSGKHGIDTLISQYIDTNNKDPMSDKPYMLILDQPSLSYPWTYYIGKTWNYTKPKLSTRVKQILAEYLKLSNFNITESAINEVVEKIVEFEYVLANNYSTDATTRWQTERSYNLINVESFNSKYPSFSIKTYLSQIAINADSKVIKLITSEKYQLQIYEPKRMAQISAALKNNFNGQFTPDIFGNYLYYRLLNGYLDYFPNPSFIKADEFLDKFKLKRKIYGRPKFEGIRMPSKKYAKFESDENMFSAECVDETVNYFQYANARVFIDKIWPTQEDRNNIREAVNHIADTILVGMESMIDQLSWMSKESKKGAYSKIQYLVRNIAYPDWITNNSNLTQYYSTLNKDFMSGNFPEMLEYLNAFNQRISFEQLLRKNGTDRKDFLGPPGTVNAWYQPEEKMNSITFPAAILRQPFFDPEWPSSVNYGAMGVIAGHELTHGFDSSGTQWDGFGQLLGWLDPTSQQQFNNMTECVIKEYDNFCPLEGSSYQPQCINGQQTVGENVADNGGIHAAFRAYRNTMNFYGPDPLLPGDTISLLNHDQLFFLSFAQVWCELKPSDATEYHQILVDPHSPSKYRVLGTIQNFPAFRSAFNCPIGSNSAPKEHCNVWISDVNISKLSLLRFGAAQTLVSENWCRCWSQRCAEVFSGNTFPQIFSQY</sequence>
<protein>
    <submittedName>
        <fullName evidence="11">Uncharacterized protein</fullName>
    </submittedName>
</protein>
<dbReference type="PANTHER" id="PTHR11733:SF240">
    <property type="entry name" value="GH14155P-RELATED"/>
    <property type="match status" value="1"/>
</dbReference>
<evidence type="ECO:0000256" key="4">
    <source>
        <dbReference type="ARBA" id="ARBA00022723"/>
    </source>
</evidence>
<dbReference type="Gene3D" id="3.40.390.10">
    <property type="entry name" value="Collagenase (Catalytic Domain)"/>
    <property type="match status" value="1"/>
</dbReference>
<dbReference type="PANTHER" id="PTHR11733">
    <property type="entry name" value="ZINC METALLOPROTEASE FAMILY M13 NEPRILYSIN-RELATED"/>
    <property type="match status" value="1"/>
</dbReference>
<evidence type="ECO:0000259" key="8">
    <source>
        <dbReference type="Pfam" id="PF01431"/>
    </source>
</evidence>
<evidence type="ECO:0000256" key="1">
    <source>
        <dbReference type="ARBA" id="ARBA00001947"/>
    </source>
</evidence>
<dbReference type="InterPro" id="IPR000718">
    <property type="entry name" value="Peptidase_M13"/>
</dbReference>
<keyword evidence="4" id="KW-0479">Metal-binding</keyword>
<dbReference type="SUPFAM" id="SSF55486">
    <property type="entry name" value="Metalloproteases ('zincins'), catalytic domain"/>
    <property type="match status" value="1"/>
</dbReference>
<dbReference type="PRINTS" id="PR00786">
    <property type="entry name" value="NEPRILYSIN"/>
</dbReference>
<comment type="similarity">
    <text evidence="2">Belongs to the peptidase M13 family.</text>
</comment>
<dbReference type="AlphaFoldDB" id="A0A914QIT1"/>
<dbReference type="CDD" id="cd08662">
    <property type="entry name" value="M13"/>
    <property type="match status" value="1"/>
</dbReference>
<proteinExistence type="inferred from homology"/>
<keyword evidence="6" id="KW-0862">Zinc</keyword>
<dbReference type="GO" id="GO:0005886">
    <property type="term" value="C:plasma membrane"/>
    <property type="evidence" value="ECO:0007669"/>
    <property type="project" value="TreeGrafter"/>
</dbReference>
<dbReference type="GO" id="GO:0046872">
    <property type="term" value="F:metal ion binding"/>
    <property type="evidence" value="ECO:0007669"/>
    <property type="project" value="UniProtKB-KW"/>
</dbReference>
<evidence type="ECO:0000256" key="5">
    <source>
        <dbReference type="ARBA" id="ARBA00022801"/>
    </source>
</evidence>
<evidence type="ECO:0000256" key="2">
    <source>
        <dbReference type="ARBA" id="ARBA00007357"/>
    </source>
</evidence>
<evidence type="ECO:0000313" key="10">
    <source>
        <dbReference type="Proteomes" id="UP000887578"/>
    </source>
</evidence>
<dbReference type="InterPro" id="IPR042089">
    <property type="entry name" value="Peptidase_M13_dom_2"/>
</dbReference>
<dbReference type="Pfam" id="PF05649">
    <property type="entry name" value="Peptidase_M13_N"/>
    <property type="match status" value="1"/>
</dbReference>